<organism evidence="2 3">
    <name type="scientific">Caenorhabditis angaria</name>
    <dbReference type="NCBI Taxonomy" id="860376"/>
    <lineage>
        <taxon>Eukaryota</taxon>
        <taxon>Metazoa</taxon>
        <taxon>Ecdysozoa</taxon>
        <taxon>Nematoda</taxon>
        <taxon>Chromadorea</taxon>
        <taxon>Rhabditida</taxon>
        <taxon>Rhabditina</taxon>
        <taxon>Rhabditomorpha</taxon>
        <taxon>Rhabditoidea</taxon>
        <taxon>Rhabditidae</taxon>
        <taxon>Peloderinae</taxon>
        <taxon>Caenorhabditis</taxon>
    </lineage>
</organism>
<dbReference type="Pfam" id="PF00004">
    <property type="entry name" value="AAA"/>
    <property type="match status" value="1"/>
</dbReference>
<accession>A0A9P1IZB0</accession>
<sequence>MRGFVDKSNLDRYWWKNWCSIQSNIWRNIRSLFFRPPGCGTWIVAYVVLRIEDVIDKARADSPCILLFDELDSIAKA</sequence>
<evidence type="ECO:0000313" key="2">
    <source>
        <dbReference type="EMBL" id="CAI5453816.1"/>
    </source>
</evidence>
<dbReference type="AlphaFoldDB" id="A0A9P1IZB0"/>
<dbReference type="EMBL" id="CANHGI010000005">
    <property type="protein sequence ID" value="CAI5453816.1"/>
    <property type="molecule type" value="Genomic_DNA"/>
</dbReference>
<dbReference type="InterPro" id="IPR003959">
    <property type="entry name" value="ATPase_AAA_core"/>
</dbReference>
<protein>
    <recommendedName>
        <fullName evidence="1">ATPase AAA-type core domain-containing protein</fullName>
    </recommendedName>
</protein>
<reference evidence="2" key="1">
    <citation type="submission" date="2022-11" db="EMBL/GenBank/DDBJ databases">
        <authorList>
            <person name="Kikuchi T."/>
        </authorList>
    </citation>
    <scope>NUCLEOTIDE SEQUENCE</scope>
    <source>
        <strain evidence="2">PS1010</strain>
    </source>
</reference>
<dbReference type="GO" id="GO:0005524">
    <property type="term" value="F:ATP binding"/>
    <property type="evidence" value="ECO:0007669"/>
    <property type="project" value="InterPro"/>
</dbReference>
<gene>
    <name evidence="2" type="ORF">CAMP_LOCUS16453</name>
</gene>
<dbReference type="GO" id="GO:0016887">
    <property type="term" value="F:ATP hydrolysis activity"/>
    <property type="evidence" value="ECO:0007669"/>
    <property type="project" value="InterPro"/>
</dbReference>
<name>A0A9P1IZB0_9PELO</name>
<evidence type="ECO:0000259" key="1">
    <source>
        <dbReference type="Pfam" id="PF00004"/>
    </source>
</evidence>
<keyword evidence="3" id="KW-1185">Reference proteome</keyword>
<feature type="domain" description="ATPase AAA-type core" evidence="1">
    <location>
        <begin position="50"/>
        <end position="76"/>
    </location>
</feature>
<evidence type="ECO:0000313" key="3">
    <source>
        <dbReference type="Proteomes" id="UP001152747"/>
    </source>
</evidence>
<proteinExistence type="predicted"/>
<dbReference type="Proteomes" id="UP001152747">
    <property type="component" value="Unassembled WGS sequence"/>
</dbReference>
<comment type="caution">
    <text evidence="2">The sequence shown here is derived from an EMBL/GenBank/DDBJ whole genome shotgun (WGS) entry which is preliminary data.</text>
</comment>